<dbReference type="OrthoDB" id="20825at2759"/>
<sequence length="708" mass="73779">PIISFNLSNVWFHGVGALPLRPDSRSDGKSGGLRPRPDTQLARLAEPVPVVPEMLAGGHTANQHSNQIGNAVHLSTVDDTDVLLRSQKQASVKSNGAAFHASDSNCVVKPLIGVHKIGAPRSYPIPVKPPVVPNFIPKPRERRASQTSLPGSKIVTTPVIPASKPDNSETIKVEYTQPSKDKVFQTSSDAKPRAAEESIVNCAETNSKQQATDSNKTGTDKPKTRDGQVRSLASPSPKSSQLSLYLASVNGQESRRTPSPAPPVPPLPKVKTSLQNLIPPEERESRRSISPLQQTLAPQPSEYFLPIQKSPLKETTGKKSPLSDYIPTGKRSPLPDSIVTGRKSPLIESIVKNLVRKSASRTSIPEVHEPSPSTSKPAKKECLCVDVRRPPTPVRPKSVAFAIDDEENYVPPPPPPPRSVTNYSTTPAISKATSCPGIIYSPRKDILIVKQPLAIIKPAASPVQTIGFKSTASGKIVITGGGDIEAEVVNVVTAGGEVLSVVCEKQGGGTETCGACVKTGSGNFCVLDGNVGKTGPRQDLSSSLASLVGSSGRRSSITSLSGSSLASVVAGSCCGGSEFGGLIIGDDIIVMGASGGAGAGAKGAPGASEAESCGGGACRKILSGRHHHQQQQTPSAGQTVKPQPQQPKGGGAPGPGPGGGGSTQTYSLTVQQRHFVSAPNCSFSNSHACDGMRITNPLEEMWAVAVVI</sequence>
<feature type="compositionally biased region" description="Polar residues" evidence="1">
    <location>
        <begin position="231"/>
        <end position="243"/>
    </location>
</feature>
<feature type="non-terminal residue" evidence="2">
    <location>
        <position position="1"/>
    </location>
</feature>
<keyword evidence="3" id="KW-1185">Reference proteome</keyword>
<name>A0A6L2Q345_COPFO</name>
<feature type="region of interest" description="Disordered" evidence="1">
    <location>
        <begin position="358"/>
        <end position="378"/>
    </location>
</feature>
<dbReference type="EMBL" id="BLKM01000679">
    <property type="protein sequence ID" value="GFG37165.1"/>
    <property type="molecule type" value="Genomic_DNA"/>
</dbReference>
<protein>
    <submittedName>
        <fullName evidence="2">Uncharacterized protein</fullName>
    </submittedName>
</protein>
<dbReference type="AlphaFoldDB" id="A0A6L2Q345"/>
<evidence type="ECO:0000313" key="3">
    <source>
        <dbReference type="Proteomes" id="UP000502823"/>
    </source>
</evidence>
<evidence type="ECO:0000256" key="1">
    <source>
        <dbReference type="SAM" id="MobiDB-lite"/>
    </source>
</evidence>
<feature type="region of interest" description="Disordered" evidence="1">
    <location>
        <begin position="136"/>
        <end position="169"/>
    </location>
</feature>
<feature type="region of interest" description="Disordered" evidence="1">
    <location>
        <begin position="182"/>
        <end position="340"/>
    </location>
</feature>
<accession>A0A6L2Q345</accession>
<feature type="compositionally biased region" description="Polar residues" evidence="1">
    <location>
        <begin position="288"/>
        <end position="298"/>
    </location>
</feature>
<feature type="compositionally biased region" description="Basic and acidic residues" evidence="1">
    <location>
        <begin position="218"/>
        <end position="228"/>
    </location>
</feature>
<dbReference type="InParanoid" id="A0A6L2Q345"/>
<feature type="compositionally biased region" description="Pro residues" evidence="1">
    <location>
        <begin position="259"/>
        <end position="268"/>
    </location>
</feature>
<evidence type="ECO:0000313" key="2">
    <source>
        <dbReference type="EMBL" id="GFG37165.1"/>
    </source>
</evidence>
<gene>
    <name evidence="2" type="ORF">Cfor_00414</name>
</gene>
<proteinExistence type="predicted"/>
<feature type="compositionally biased region" description="Polar residues" evidence="1">
    <location>
        <begin position="630"/>
        <end position="641"/>
    </location>
</feature>
<reference evidence="3" key="1">
    <citation type="submission" date="2020-01" db="EMBL/GenBank/DDBJ databases">
        <title>Draft genome sequence of the Termite Coptotermes fromosanus.</title>
        <authorList>
            <person name="Itakura S."/>
            <person name="Yosikawa Y."/>
            <person name="Umezawa K."/>
        </authorList>
    </citation>
    <scope>NUCLEOTIDE SEQUENCE [LARGE SCALE GENOMIC DNA]</scope>
</reference>
<feature type="compositionally biased region" description="Gly residues" evidence="1">
    <location>
        <begin position="648"/>
        <end position="662"/>
    </location>
</feature>
<organism evidence="2 3">
    <name type="scientific">Coptotermes formosanus</name>
    <name type="common">Formosan subterranean termite</name>
    <dbReference type="NCBI Taxonomy" id="36987"/>
    <lineage>
        <taxon>Eukaryota</taxon>
        <taxon>Metazoa</taxon>
        <taxon>Ecdysozoa</taxon>
        <taxon>Arthropoda</taxon>
        <taxon>Hexapoda</taxon>
        <taxon>Insecta</taxon>
        <taxon>Pterygota</taxon>
        <taxon>Neoptera</taxon>
        <taxon>Polyneoptera</taxon>
        <taxon>Dictyoptera</taxon>
        <taxon>Blattodea</taxon>
        <taxon>Blattoidea</taxon>
        <taxon>Termitoidae</taxon>
        <taxon>Rhinotermitidae</taxon>
        <taxon>Coptotermes</taxon>
    </lineage>
</organism>
<feature type="region of interest" description="Disordered" evidence="1">
    <location>
        <begin position="624"/>
        <end position="665"/>
    </location>
</feature>
<dbReference type="Proteomes" id="UP000502823">
    <property type="component" value="Unassembled WGS sequence"/>
</dbReference>
<comment type="caution">
    <text evidence="2">The sequence shown here is derived from an EMBL/GenBank/DDBJ whole genome shotgun (WGS) entry which is preliminary data.</text>
</comment>
<feature type="compositionally biased region" description="Polar residues" evidence="1">
    <location>
        <begin position="203"/>
        <end position="217"/>
    </location>
</feature>